<organism evidence="2 3">
    <name type="scientific">Rattus norvegicus</name>
    <name type="common">Rat</name>
    <dbReference type="NCBI Taxonomy" id="10116"/>
    <lineage>
        <taxon>Eukaryota</taxon>
        <taxon>Metazoa</taxon>
        <taxon>Chordata</taxon>
        <taxon>Craniata</taxon>
        <taxon>Vertebrata</taxon>
        <taxon>Euteleostomi</taxon>
        <taxon>Mammalia</taxon>
        <taxon>Eutheria</taxon>
        <taxon>Euarchontoglires</taxon>
        <taxon>Glires</taxon>
        <taxon>Rodentia</taxon>
        <taxon>Myomorpha</taxon>
        <taxon>Muroidea</taxon>
        <taxon>Muridae</taxon>
        <taxon>Murinae</taxon>
        <taxon>Rattus</taxon>
    </lineage>
</organism>
<dbReference type="Proteomes" id="UP000234681">
    <property type="component" value="Chromosome 3"/>
</dbReference>
<evidence type="ECO:0000256" key="1">
    <source>
        <dbReference type="SAM" id="SignalP"/>
    </source>
</evidence>
<proteinExistence type="predicted"/>
<name>A6JXR4_RAT</name>
<dbReference type="EMBL" id="CH474005">
    <property type="protein sequence ID" value="EDL96345.1"/>
    <property type="molecule type" value="Genomic_DNA"/>
</dbReference>
<protein>
    <submittedName>
        <fullName evidence="2">RCG32225</fullName>
    </submittedName>
</protein>
<feature type="signal peptide" evidence="1">
    <location>
        <begin position="1"/>
        <end position="22"/>
    </location>
</feature>
<feature type="chain" id="PRO_5039891268" evidence="1">
    <location>
        <begin position="23"/>
        <end position="57"/>
    </location>
</feature>
<gene>
    <name evidence="2" type="ORF">rCG_32225</name>
</gene>
<sequence>MKIMWYLILMQGQVSLHSGTTAWDLTLAWRVNLGSGVMDGTLGFIPGTPAPLRDRGG</sequence>
<reference evidence="2 3" key="1">
    <citation type="submission" date="2005-09" db="EMBL/GenBank/DDBJ databases">
        <authorList>
            <person name="Mural R.J."/>
            <person name="Li P.W."/>
            <person name="Adams M.D."/>
            <person name="Amanatides P.G."/>
            <person name="Baden-Tillson H."/>
            <person name="Barnstead M."/>
            <person name="Chin S.H."/>
            <person name="Dew I."/>
            <person name="Evans C.A."/>
            <person name="Ferriera S."/>
            <person name="Flanigan M."/>
            <person name="Fosler C."/>
            <person name="Glodek A."/>
            <person name="Gu Z."/>
            <person name="Holt R.A."/>
            <person name="Jennings D."/>
            <person name="Kraft C.L."/>
            <person name="Lu F."/>
            <person name="Nguyen T."/>
            <person name="Nusskern D.R."/>
            <person name="Pfannkoch C.M."/>
            <person name="Sitter C."/>
            <person name="Sutton G.G."/>
            <person name="Venter J.C."/>
            <person name="Wang Z."/>
            <person name="Woodage T."/>
            <person name="Zheng X.H."/>
            <person name="Zhong F."/>
        </authorList>
    </citation>
    <scope>NUCLEOTIDE SEQUENCE [LARGE SCALE GENOMIC DNA]</scope>
    <source>
        <strain>BN</strain>
        <strain evidence="3">Sprague-Dawley</strain>
    </source>
</reference>
<evidence type="ECO:0000313" key="2">
    <source>
        <dbReference type="EMBL" id="EDL96345.1"/>
    </source>
</evidence>
<evidence type="ECO:0000313" key="3">
    <source>
        <dbReference type="Proteomes" id="UP000234681"/>
    </source>
</evidence>
<keyword evidence="1" id="KW-0732">Signal</keyword>
<dbReference type="AlphaFoldDB" id="A6JXR4"/>
<accession>A6JXR4</accession>